<feature type="region of interest" description="Disordered" evidence="1">
    <location>
        <begin position="758"/>
        <end position="780"/>
    </location>
</feature>
<feature type="compositionally biased region" description="Basic and acidic residues" evidence="1">
    <location>
        <begin position="1201"/>
        <end position="1236"/>
    </location>
</feature>
<proteinExistence type="predicted"/>
<sequence length="1604" mass="175721">LPQSAWLQALAKSADVHCSWEFQQLVQAEKYKLVGLMQVDVSHVRPWKGSLTSWSKEATTLHQYYQHPLDSFVVQVSCAFKLDSQQSVYHKMDLRSRETAVNGSAQLGVDIALMLVRRKRLQESGAGARYGWADSLADSENLDPAIAERSQDRALFQHFSGSLYEKRWGAVISFLRKLFPLLDALQKYWNHEAFLEGYRQEDRNHDNPEEGPGFGFLASDLTAVLCSNQFHVYLEMVMALFNVVENLSSWFEGCACHEQHVKVRNRRAHSRKEGAQLGLQVSCPMMGKRAPQLASGCLQDTFEELSSLHKASLLKRMSSRSLSPQEEALVMQDFEAGRNYISLGLQVKFDFWGKLPWRLAALAHEDVGVARAAACDMLLKRDGLDVADPSLVHHPVTLRFLHDSSPLRGMLQSFSEGGPMSDVLRTEVSKLAFMPVVERSIEAKHSLISRRVQKHWRSGRIVSLTLRVPDIKAEMARDAAFFQELTQAFALSRDPVKAAQQLGVHEHPALVSACFAHTHKASRVGILNRIVYRCDLESKFEAHSQARAEHEQVGAFPDSNACCEVACEDEQTPAQWVELESASLVKGVLMSGSGGVKRYTLTQVAVASLQVCVELVEPRLVCEPRTHWALQDCTTYELVRKLDAAGWSWERLPASSEKKQALCYSVESERKVWYSGKGLPHPLYLQCLLEAERLAGLGVVSIPHWSSKPAALYRKLLEGVQAVRSQPRPRLVLQDDVDEGEGVAALLDAPDVLVDERESVEDAVPDDAQEDVESAPPDGTRDEQIQELLALFEEDEEVGGANDDDEALAVAERVPLQLEVVESVRASASHVVAPPVLGMEPATGAESVPPPEPVPGRRRASSVLVQPGHVTVNRQRHHVGMKLLPHATVAELSMEVLESQRIDEGPSQPVVPDDELDKGAPVVSRRVTGKRAAQTTALGWALGSCLGGLGVGGSTGSTVLDSCSTVAGGGLDRLDRGCGVGSTGSTVLDALLDLAFLPIVAEKMLESYKVACKQWCAGNKVGKVKWSFTQYKESIEASSGVRLSENQQMMWERQAVLFWQSVDGGASTEEEAQDKWNRMAARVGDPDVIYDEKGPKRKPLRIAVTREDMVYNYNDVSKKRQLEFQDKANKKSDDASISKAVKRVLSNHDNIGSSAGGPFLPGADELSQMMVKGGAGSAFDAANIAVGNVKNLLPDDVDMSDNEKGGSKDLDENDKAEKGASEDEEKEKDKDSSKWFDKDRAVNAAMKAMEAQQQKLLSAHGVKAVLNDIKKVGNLLTKEKSKAAATKAKPGKKDVSKNVGLQHVIFEQVGDLCSKIAHVEEDKIKDMALDAPCVVRFDNEKLPTLWPPEAKLAVGQLKKLFKQQGSTSRAEVGLDLSIIQAIGKDLQGMLPESAKLYMGFVAAVATDSKALSLLLHKNLVTTAFVVAPNYATFAVEKNFLPCLRMASEGVRMVVLLPYEKVAAFLGGIGGAQQATSDFVDAKTKQSVTQFLKFCSAEKLKELIEVQACPCFAGSVHPTEALYVPAGWVFAELTKADVSLGIKMPLLVNSKAATSFFERVQTSGADAMSDLGQLAAGYLQVIKKENERAQAEPSKEERPEEAAAK</sequence>
<organism evidence="2 3">
    <name type="scientific">Symbiodinium pilosum</name>
    <name type="common">Dinoflagellate</name>
    <dbReference type="NCBI Taxonomy" id="2952"/>
    <lineage>
        <taxon>Eukaryota</taxon>
        <taxon>Sar</taxon>
        <taxon>Alveolata</taxon>
        <taxon>Dinophyceae</taxon>
        <taxon>Suessiales</taxon>
        <taxon>Symbiodiniaceae</taxon>
        <taxon>Symbiodinium</taxon>
    </lineage>
</organism>
<feature type="non-terminal residue" evidence="2">
    <location>
        <position position="1"/>
    </location>
</feature>
<name>A0A812MQC7_SYMPI</name>
<gene>
    <name evidence="2" type="ORF">SPIL2461_LOCUS6244</name>
</gene>
<feature type="region of interest" description="Disordered" evidence="1">
    <location>
        <begin position="1585"/>
        <end position="1604"/>
    </location>
</feature>
<evidence type="ECO:0000313" key="3">
    <source>
        <dbReference type="Proteomes" id="UP000649617"/>
    </source>
</evidence>
<keyword evidence="3" id="KW-1185">Reference proteome</keyword>
<feature type="compositionally biased region" description="Acidic residues" evidence="1">
    <location>
        <begin position="758"/>
        <end position="773"/>
    </location>
</feature>
<dbReference type="Proteomes" id="UP000649617">
    <property type="component" value="Unassembled WGS sequence"/>
</dbReference>
<comment type="caution">
    <text evidence="2">The sequence shown here is derived from an EMBL/GenBank/DDBJ whole genome shotgun (WGS) entry which is preliminary data.</text>
</comment>
<dbReference type="EMBL" id="CAJNIZ010009287">
    <property type="protein sequence ID" value="CAE7278926.1"/>
    <property type="molecule type" value="Genomic_DNA"/>
</dbReference>
<evidence type="ECO:0000313" key="2">
    <source>
        <dbReference type="EMBL" id="CAE7278926.1"/>
    </source>
</evidence>
<feature type="region of interest" description="Disordered" evidence="1">
    <location>
        <begin position="1192"/>
        <end position="1236"/>
    </location>
</feature>
<protein>
    <submittedName>
        <fullName evidence="2">Uncharacterized protein</fullName>
    </submittedName>
</protein>
<evidence type="ECO:0000256" key="1">
    <source>
        <dbReference type="SAM" id="MobiDB-lite"/>
    </source>
</evidence>
<accession>A0A812MQC7</accession>
<reference evidence="2" key="1">
    <citation type="submission" date="2021-02" db="EMBL/GenBank/DDBJ databases">
        <authorList>
            <person name="Dougan E. K."/>
            <person name="Rhodes N."/>
            <person name="Thang M."/>
            <person name="Chan C."/>
        </authorList>
    </citation>
    <scope>NUCLEOTIDE SEQUENCE</scope>
</reference>